<evidence type="ECO:0000256" key="1">
    <source>
        <dbReference type="ARBA" id="ARBA00022741"/>
    </source>
</evidence>
<dbReference type="Gene3D" id="3.40.50.300">
    <property type="entry name" value="P-loop containing nucleotide triphosphate hydrolases"/>
    <property type="match status" value="1"/>
</dbReference>
<proteinExistence type="predicted"/>
<dbReference type="Pfam" id="PF01121">
    <property type="entry name" value="CoaE"/>
    <property type="match status" value="1"/>
</dbReference>
<dbReference type="InterPro" id="IPR001977">
    <property type="entry name" value="Depp_CoAkinase"/>
</dbReference>
<gene>
    <name evidence="3" type="ORF">Tci_926517</name>
</gene>
<dbReference type="GO" id="GO:0015937">
    <property type="term" value="P:coenzyme A biosynthetic process"/>
    <property type="evidence" value="ECO:0007669"/>
    <property type="project" value="InterPro"/>
</dbReference>
<dbReference type="AlphaFoldDB" id="A0A699X9D0"/>
<evidence type="ECO:0008006" key="4">
    <source>
        <dbReference type="Google" id="ProtNLM"/>
    </source>
</evidence>
<dbReference type="SUPFAM" id="SSF52540">
    <property type="entry name" value="P-loop containing nucleoside triphosphate hydrolases"/>
    <property type="match status" value="1"/>
</dbReference>
<dbReference type="EMBL" id="BKCJ011807224">
    <property type="protein sequence ID" value="GFD54548.1"/>
    <property type="molecule type" value="Genomic_DNA"/>
</dbReference>
<dbReference type="GO" id="GO:0004140">
    <property type="term" value="F:dephospho-CoA kinase activity"/>
    <property type="evidence" value="ECO:0007669"/>
    <property type="project" value="InterPro"/>
</dbReference>
<organism evidence="3">
    <name type="scientific">Tanacetum cinerariifolium</name>
    <name type="common">Dalmatian daisy</name>
    <name type="synonym">Chrysanthemum cinerariifolium</name>
    <dbReference type="NCBI Taxonomy" id="118510"/>
    <lineage>
        <taxon>Eukaryota</taxon>
        <taxon>Viridiplantae</taxon>
        <taxon>Streptophyta</taxon>
        <taxon>Embryophyta</taxon>
        <taxon>Tracheophyta</taxon>
        <taxon>Spermatophyta</taxon>
        <taxon>Magnoliopsida</taxon>
        <taxon>eudicotyledons</taxon>
        <taxon>Gunneridae</taxon>
        <taxon>Pentapetalae</taxon>
        <taxon>asterids</taxon>
        <taxon>campanulids</taxon>
        <taxon>Asterales</taxon>
        <taxon>Asteraceae</taxon>
        <taxon>Asteroideae</taxon>
        <taxon>Anthemideae</taxon>
        <taxon>Anthemidinae</taxon>
        <taxon>Tanacetum</taxon>
    </lineage>
</organism>
<comment type="caution">
    <text evidence="3">The sequence shown here is derived from an EMBL/GenBank/DDBJ whole genome shotgun (WGS) entry which is preliminary data.</text>
</comment>
<keyword evidence="2" id="KW-0067">ATP-binding</keyword>
<evidence type="ECO:0000256" key="2">
    <source>
        <dbReference type="ARBA" id="ARBA00022840"/>
    </source>
</evidence>
<dbReference type="InterPro" id="IPR027417">
    <property type="entry name" value="P-loop_NTPase"/>
</dbReference>
<accession>A0A699X9D0</accession>
<feature type="non-terminal residue" evidence="3">
    <location>
        <position position="1"/>
    </location>
</feature>
<dbReference type="GO" id="GO:0005524">
    <property type="term" value="F:ATP binding"/>
    <property type="evidence" value="ECO:0007669"/>
    <property type="project" value="UniProtKB-KW"/>
</dbReference>
<evidence type="ECO:0000313" key="3">
    <source>
        <dbReference type="EMBL" id="GFD54548.1"/>
    </source>
</evidence>
<reference evidence="3" key="1">
    <citation type="journal article" date="2019" name="Sci. Rep.">
        <title>Draft genome of Tanacetum cinerariifolium, the natural source of mosquito coil.</title>
        <authorList>
            <person name="Yamashiro T."/>
            <person name="Shiraishi A."/>
            <person name="Satake H."/>
            <person name="Nakayama K."/>
        </authorList>
    </citation>
    <scope>NUCLEOTIDE SEQUENCE</scope>
</reference>
<keyword evidence="1" id="KW-0547">Nucleotide-binding</keyword>
<name>A0A699X9D0_TANCI</name>
<protein>
    <recommendedName>
        <fullName evidence="4">Dephospho-CoA kinase</fullName>
    </recommendedName>
</protein>
<sequence length="76" mass="8705">YRQLDRIITVYAPPAVRHARVLRRDAHRTPADVQAIMSQQLSDEEKLQRADYAIYNDDSQLVLPQVLALDAAFRNG</sequence>